<protein>
    <submittedName>
        <fullName evidence="2">Uncharacterized protein</fullName>
    </submittedName>
</protein>
<keyword evidence="3" id="KW-1185">Reference proteome</keyword>
<comment type="caution">
    <text evidence="2">The sequence shown here is derived from an EMBL/GenBank/DDBJ whole genome shotgun (WGS) entry which is preliminary data.</text>
</comment>
<dbReference type="Proteomes" id="UP000765509">
    <property type="component" value="Unassembled WGS sequence"/>
</dbReference>
<reference evidence="2" key="1">
    <citation type="submission" date="2021-03" db="EMBL/GenBank/DDBJ databases">
        <title>Draft genome sequence of rust myrtle Austropuccinia psidii MF-1, a brazilian biotype.</title>
        <authorList>
            <person name="Quecine M.C."/>
            <person name="Pachon D.M.R."/>
            <person name="Bonatelli M.L."/>
            <person name="Correr F.H."/>
            <person name="Franceschini L.M."/>
            <person name="Leite T.F."/>
            <person name="Margarido G.R.A."/>
            <person name="Almeida C.A."/>
            <person name="Ferrarezi J.A."/>
            <person name="Labate C.A."/>
        </authorList>
    </citation>
    <scope>NUCLEOTIDE SEQUENCE</scope>
    <source>
        <strain evidence="2">MF-1</strain>
    </source>
</reference>
<dbReference type="AlphaFoldDB" id="A0A9Q3Q3T8"/>
<gene>
    <name evidence="2" type="ORF">O181_124133</name>
</gene>
<sequence>METCAVSKLEDWKELPVEKEPSFRNQEILEEHPHQVFKEEEIMESEYKREIKVELAPVNTENIKLNLKEKNSLGTLASRKENGNTCSQISQAIKSYNLQNPEEIRRKPLTKLLSPIKALKSLLKGIFKNSWKSSIKPVATVINFTAEARYLSSPPNKLALNSLKEISLKHKITINKDLKHQDHSLVQEESISSTSKPKESEELNKKWEYIMKNQSKKGNDYGQATFKKASRKPNIKNNGDKEKSLLPQEVTSPPILFSKLLKPEALLKKDNDGVQKLQRFPSNMVNIDPRLIMENKHIIKQKLNKSKIEIRKSEQELEK</sequence>
<evidence type="ECO:0000256" key="1">
    <source>
        <dbReference type="SAM" id="MobiDB-lite"/>
    </source>
</evidence>
<evidence type="ECO:0000313" key="3">
    <source>
        <dbReference type="Proteomes" id="UP000765509"/>
    </source>
</evidence>
<organism evidence="2 3">
    <name type="scientific">Austropuccinia psidii MF-1</name>
    <dbReference type="NCBI Taxonomy" id="1389203"/>
    <lineage>
        <taxon>Eukaryota</taxon>
        <taxon>Fungi</taxon>
        <taxon>Dikarya</taxon>
        <taxon>Basidiomycota</taxon>
        <taxon>Pucciniomycotina</taxon>
        <taxon>Pucciniomycetes</taxon>
        <taxon>Pucciniales</taxon>
        <taxon>Sphaerophragmiaceae</taxon>
        <taxon>Austropuccinia</taxon>
    </lineage>
</organism>
<dbReference type="EMBL" id="AVOT02117934">
    <property type="protein sequence ID" value="MBW0584418.1"/>
    <property type="molecule type" value="Genomic_DNA"/>
</dbReference>
<proteinExistence type="predicted"/>
<name>A0A9Q3Q3T8_9BASI</name>
<evidence type="ECO:0000313" key="2">
    <source>
        <dbReference type="EMBL" id="MBW0584418.1"/>
    </source>
</evidence>
<accession>A0A9Q3Q3T8</accession>
<feature type="region of interest" description="Disordered" evidence="1">
    <location>
        <begin position="218"/>
        <end position="245"/>
    </location>
</feature>